<comment type="similarity">
    <text evidence="1 4">Belongs to the glycosyl hydrolase 1 family.</text>
</comment>
<gene>
    <name evidence="6" type="ORF">L284_12105</name>
</gene>
<reference evidence="6 7" key="1">
    <citation type="journal article" date="2013" name="Genome Announc.">
        <title>Genome Sequence of Novosphingobium lindaniclasticum LE124T, Isolated from a Hexachlorocyclohexane Dumpsite.</title>
        <authorList>
            <person name="Saxena A."/>
            <person name="Nayyar N."/>
            <person name="Sangwan N."/>
            <person name="Kumari R."/>
            <person name="Khurana J.P."/>
            <person name="Lal R."/>
        </authorList>
    </citation>
    <scope>NUCLEOTIDE SEQUENCE [LARGE SCALE GENOMIC DNA]</scope>
    <source>
        <strain evidence="6 7">LE124</strain>
    </source>
</reference>
<sequence>MIDRRTLLVRGAVAGATLAGAGAMGASPTAASAKAAPGAPSLGAGKPFPSGFLWGAASSPHQTEGNNLGSDLWFLERQQPGIFSVPSGDACNSFELWSDDLDLAKNMGLNSYRFGVEWARVEPVKGQFSQAMLDHYRRIVEGCRARNLAPIVTFNHFTTPLWFAAQGGWSNPEAPELFARYCGKVAAAAGRTMAKAITINEPNLLQSIKGMLPPQVWDLQKATLQGAARQLGVPRFLSANVAGLDDLADLQRGLLAGHKAAKAAIKAQCPDLPVGVSLVVMDDQAAGSPKRRDQVREELYRAWFELAKQDDFVGVQNYERALWGDEGRLPPPKGAVLNWSGAEVWAPSLAGAVKFAHQETGVPILISEHGVGTDDDRIRARFIPESLSALRNVMEEGVLVLGYCHWALLDNFEWIFGYKPKYGLHTVDPVTFARTPKMSAQVLGTIARRNTVTS</sequence>
<dbReference type="GO" id="GO:0008422">
    <property type="term" value="F:beta-glucosidase activity"/>
    <property type="evidence" value="ECO:0007669"/>
    <property type="project" value="TreeGrafter"/>
</dbReference>
<dbReference type="PATRIC" id="fig|1096930.3.peg.2415"/>
<dbReference type="InterPro" id="IPR001360">
    <property type="entry name" value="Glyco_hydro_1"/>
</dbReference>
<dbReference type="EMBL" id="ATHL01000076">
    <property type="protein sequence ID" value="EQB15374.1"/>
    <property type="molecule type" value="Genomic_DNA"/>
</dbReference>
<dbReference type="Proteomes" id="UP000015527">
    <property type="component" value="Unassembled WGS sequence"/>
</dbReference>
<keyword evidence="2" id="KW-0378">Hydrolase</keyword>
<evidence type="ECO:0000256" key="1">
    <source>
        <dbReference type="ARBA" id="ARBA00010838"/>
    </source>
</evidence>
<keyword evidence="7" id="KW-1185">Reference proteome</keyword>
<dbReference type="PANTHER" id="PTHR10353:SF36">
    <property type="entry name" value="LP05116P"/>
    <property type="match status" value="1"/>
</dbReference>
<dbReference type="PRINTS" id="PR00131">
    <property type="entry name" value="GLHYDRLASE1"/>
</dbReference>
<evidence type="ECO:0000313" key="7">
    <source>
        <dbReference type="Proteomes" id="UP000015527"/>
    </source>
</evidence>
<accession>T0J0D1</accession>
<comment type="caution">
    <text evidence="6">The sequence shown here is derived from an EMBL/GenBank/DDBJ whole genome shotgun (WGS) entry which is preliminary data.</text>
</comment>
<evidence type="ECO:0000256" key="2">
    <source>
        <dbReference type="ARBA" id="ARBA00022801"/>
    </source>
</evidence>
<feature type="signal peptide" evidence="5">
    <location>
        <begin position="1"/>
        <end position="21"/>
    </location>
</feature>
<dbReference type="RefSeq" id="WP_021234267.1">
    <property type="nucleotide sequence ID" value="NZ_ATHL01000076.1"/>
</dbReference>
<dbReference type="OrthoDB" id="9765195at2"/>
<dbReference type="GO" id="GO:0005829">
    <property type="term" value="C:cytosol"/>
    <property type="evidence" value="ECO:0007669"/>
    <property type="project" value="TreeGrafter"/>
</dbReference>
<protein>
    <recommendedName>
        <fullName evidence="8">Beta-glucosidase</fullName>
    </recommendedName>
</protein>
<proteinExistence type="inferred from homology"/>
<dbReference type="PROSITE" id="PS51318">
    <property type="entry name" value="TAT"/>
    <property type="match status" value="1"/>
</dbReference>
<dbReference type="Gene3D" id="3.20.20.80">
    <property type="entry name" value="Glycosidases"/>
    <property type="match status" value="1"/>
</dbReference>
<feature type="chain" id="PRO_5005711728" description="Beta-glucosidase" evidence="5">
    <location>
        <begin position="22"/>
        <end position="454"/>
    </location>
</feature>
<name>T0J0D1_9SPHN</name>
<dbReference type="eggNOG" id="COG2723">
    <property type="taxonomic scope" value="Bacteria"/>
</dbReference>
<dbReference type="Pfam" id="PF00232">
    <property type="entry name" value="Glyco_hydro_1"/>
    <property type="match status" value="2"/>
</dbReference>
<keyword evidence="3" id="KW-0326">Glycosidase</keyword>
<evidence type="ECO:0000256" key="3">
    <source>
        <dbReference type="ARBA" id="ARBA00023295"/>
    </source>
</evidence>
<organism evidence="6 7">
    <name type="scientific">Novosphingobium lindaniclasticum LE124</name>
    <dbReference type="NCBI Taxonomy" id="1096930"/>
    <lineage>
        <taxon>Bacteria</taxon>
        <taxon>Pseudomonadati</taxon>
        <taxon>Pseudomonadota</taxon>
        <taxon>Alphaproteobacteria</taxon>
        <taxon>Sphingomonadales</taxon>
        <taxon>Sphingomonadaceae</taxon>
        <taxon>Novosphingobium</taxon>
    </lineage>
</organism>
<dbReference type="SUPFAM" id="SSF51445">
    <property type="entry name" value="(Trans)glycosidases"/>
    <property type="match status" value="1"/>
</dbReference>
<evidence type="ECO:0000256" key="5">
    <source>
        <dbReference type="SAM" id="SignalP"/>
    </source>
</evidence>
<evidence type="ECO:0000313" key="6">
    <source>
        <dbReference type="EMBL" id="EQB15374.1"/>
    </source>
</evidence>
<dbReference type="PANTHER" id="PTHR10353">
    <property type="entry name" value="GLYCOSYL HYDROLASE"/>
    <property type="match status" value="1"/>
</dbReference>
<dbReference type="InterPro" id="IPR017853">
    <property type="entry name" value="GH"/>
</dbReference>
<dbReference type="InterPro" id="IPR006311">
    <property type="entry name" value="TAT_signal"/>
</dbReference>
<keyword evidence="5" id="KW-0732">Signal</keyword>
<dbReference type="GO" id="GO:0016052">
    <property type="term" value="P:carbohydrate catabolic process"/>
    <property type="evidence" value="ECO:0007669"/>
    <property type="project" value="TreeGrafter"/>
</dbReference>
<evidence type="ECO:0000256" key="4">
    <source>
        <dbReference type="RuleBase" id="RU003690"/>
    </source>
</evidence>
<evidence type="ECO:0008006" key="8">
    <source>
        <dbReference type="Google" id="ProtNLM"/>
    </source>
</evidence>
<dbReference type="AlphaFoldDB" id="T0J0D1"/>